<sequence length="178" mass="19947">MNGLFGDMVYTFAMNLDAAPSTKSVYTHTLKRFGDWIAFAGKNINELSYPDLLQYKAFLINSKLSENTIDLYLTVVRKFYKQLALGGDYTDIAAGLKLIKHRSGWKKKSLELEEVKTLLGSISQDNLTGKRDYALINLLVIPTRYQIAVLIQLKSVIDFRVSLSSLLITSTSLLSTSP</sequence>
<dbReference type="Gene3D" id="1.10.150.130">
    <property type="match status" value="1"/>
</dbReference>
<protein>
    <submittedName>
        <fullName evidence="3">Tyrosine recombinase XerD</fullName>
    </submittedName>
</protein>
<evidence type="ECO:0000256" key="1">
    <source>
        <dbReference type="ARBA" id="ARBA00023125"/>
    </source>
</evidence>
<feature type="non-terminal residue" evidence="3">
    <location>
        <position position="178"/>
    </location>
</feature>
<dbReference type="InterPro" id="IPR010998">
    <property type="entry name" value="Integrase_recombinase_N"/>
</dbReference>
<name>A0A5J4QU03_9ZZZZ</name>
<dbReference type="PROSITE" id="PS51900">
    <property type="entry name" value="CB"/>
    <property type="match status" value="1"/>
</dbReference>
<gene>
    <name evidence="3" type="ORF">EZS27_026480</name>
</gene>
<evidence type="ECO:0000313" key="3">
    <source>
        <dbReference type="EMBL" id="KAA6324153.1"/>
    </source>
</evidence>
<reference evidence="3" key="1">
    <citation type="submission" date="2019-03" db="EMBL/GenBank/DDBJ databases">
        <title>Single cell metagenomics reveals metabolic interactions within the superorganism composed of flagellate Streblomastix strix and complex community of Bacteroidetes bacteria on its surface.</title>
        <authorList>
            <person name="Treitli S.C."/>
            <person name="Kolisko M."/>
            <person name="Husnik F."/>
            <person name="Keeling P."/>
            <person name="Hampl V."/>
        </authorList>
    </citation>
    <scope>NUCLEOTIDE SEQUENCE</scope>
    <source>
        <strain evidence="3">STM</strain>
    </source>
</reference>
<keyword evidence="1" id="KW-0238">DNA-binding</keyword>
<dbReference type="InterPro" id="IPR044068">
    <property type="entry name" value="CB"/>
</dbReference>
<dbReference type="SUPFAM" id="SSF56349">
    <property type="entry name" value="DNA breaking-rejoining enzymes"/>
    <property type="match status" value="1"/>
</dbReference>
<accession>A0A5J4QU03</accession>
<dbReference type="AlphaFoldDB" id="A0A5J4QU03"/>
<feature type="domain" description="Core-binding (CB)" evidence="2">
    <location>
        <begin position="7"/>
        <end position="84"/>
    </location>
</feature>
<proteinExistence type="predicted"/>
<dbReference type="InterPro" id="IPR011010">
    <property type="entry name" value="DNA_brk_join_enz"/>
</dbReference>
<dbReference type="GO" id="GO:0015074">
    <property type="term" value="P:DNA integration"/>
    <property type="evidence" value="ECO:0007669"/>
    <property type="project" value="InterPro"/>
</dbReference>
<evidence type="ECO:0000259" key="2">
    <source>
        <dbReference type="PROSITE" id="PS51900"/>
    </source>
</evidence>
<comment type="caution">
    <text evidence="3">The sequence shown here is derived from an EMBL/GenBank/DDBJ whole genome shotgun (WGS) entry which is preliminary data.</text>
</comment>
<dbReference type="GO" id="GO:0003677">
    <property type="term" value="F:DNA binding"/>
    <property type="evidence" value="ECO:0007669"/>
    <property type="project" value="UniProtKB-KW"/>
</dbReference>
<organism evidence="3">
    <name type="scientific">termite gut metagenome</name>
    <dbReference type="NCBI Taxonomy" id="433724"/>
    <lineage>
        <taxon>unclassified sequences</taxon>
        <taxon>metagenomes</taxon>
        <taxon>organismal metagenomes</taxon>
    </lineage>
</organism>
<dbReference type="EMBL" id="SNRY01002636">
    <property type="protein sequence ID" value="KAA6324153.1"/>
    <property type="molecule type" value="Genomic_DNA"/>
</dbReference>
<dbReference type="Pfam" id="PF13495">
    <property type="entry name" value="Phage_int_SAM_4"/>
    <property type="match status" value="1"/>
</dbReference>
<dbReference type="InterPro" id="IPR004107">
    <property type="entry name" value="Integrase_SAM-like_N"/>
</dbReference>